<proteinExistence type="predicted"/>
<evidence type="ECO:0000313" key="1">
    <source>
        <dbReference type="EMBL" id="KAK1339188.1"/>
    </source>
</evidence>
<dbReference type="InterPro" id="IPR000630">
    <property type="entry name" value="Ribosomal_uS8"/>
</dbReference>
<organism evidence="1 2">
    <name type="scientific">Cnephaeus nilssonii</name>
    <name type="common">Northern bat</name>
    <name type="synonym">Eptesicus nilssonii</name>
    <dbReference type="NCBI Taxonomy" id="3371016"/>
    <lineage>
        <taxon>Eukaryota</taxon>
        <taxon>Metazoa</taxon>
        <taxon>Chordata</taxon>
        <taxon>Craniata</taxon>
        <taxon>Vertebrata</taxon>
        <taxon>Euteleostomi</taxon>
        <taxon>Mammalia</taxon>
        <taxon>Eutheria</taxon>
        <taxon>Laurasiatheria</taxon>
        <taxon>Chiroptera</taxon>
        <taxon>Yangochiroptera</taxon>
        <taxon>Vespertilionidae</taxon>
        <taxon>Cnephaeus</taxon>
    </lineage>
</organism>
<dbReference type="Proteomes" id="UP001177744">
    <property type="component" value="Unassembled WGS sequence"/>
</dbReference>
<dbReference type="GO" id="GO:0003735">
    <property type="term" value="F:structural constituent of ribosome"/>
    <property type="evidence" value="ECO:0007669"/>
    <property type="project" value="InterPro"/>
</dbReference>
<name>A0AA40HXM7_CNENI</name>
<gene>
    <name evidence="1" type="ORF">QTO34_019864</name>
</gene>
<feature type="non-terminal residue" evidence="1">
    <location>
        <position position="320"/>
    </location>
</feature>
<dbReference type="Gene3D" id="3.30.1370.30">
    <property type="match status" value="1"/>
</dbReference>
<protein>
    <submittedName>
        <fullName evidence="1">Uncharacterized protein</fullName>
    </submittedName>
</protein>
<evidence type="ECO:0000313" key="2">
    <source>
        <dbReference type="Proteomes" id="UP001177744"/>
    </source>
</evidence>
<dbReference type="GO" id="GO:0005840">
    <property type="term" value="C:ribosome"/>
    <property type="evidence" value="ECO:0007669"/>
    <property type="project" value="InterPro"/>
</dbReference>
<keyword evidence="2" id="KW-1185">Reference proteome</keyword>
<dbReference type="AlphaFoldDB" id="A0AA40HXM7"/>
<comment type="caution">
    <text evidence="1">The sequence shown here is derived from an EMBL/GenBank/DDBJ whole genome shotgun (WGS) entry which is preliminary data.</text>
</comment>
<sequence length="320" mass="33961">MEACLAAACGEEKNEDTADARQLGLIASQALQASTGENLFSSVLKNSPERVWPLHAQSTNVIADGGPWPKFSASLACTATSAPSLCSSGSPGIYVKSSVLFFAGLLFTDGKSHDLGPRACSPGGSATDGGFSVTMPGCGAQAHAHRPASTQVREAHTATPSLPFIGPSRAQQRPSFSGIFLCCHNAMNDLADAWKCVNNAHTKKTRHRPSSSPAVPHSHHVFLTVMMKHAYIANLKSSLDHRAGEIFVNLSNTLRKVWVKQVWSPRFDVQLKDLAEPSAPGPTLSSWRQWRRELSVCAMAAPEAFGRPGAPADSQPAGAP</sequence>
<dbReference type="EMBL" id="JAULJE010000009">
    <property type="protein sequence ID" value="KAK1339188.1"/>
    <property type="molecule type" value="Genomic_DNA"/>
</dbReference>
<dbReference type="GO" id="GO:0006412">
    <property type="term" value="P:translation"/>
    <property type="evidence" value="ECO:0007669"/>
    <property type="project" value="InterPro"/>
</dbReference>
<dbReference type="PANTHER" id="PTHR11758">
    <property type="entry name" value="40S RIBOSOMAL PROTEIN S15A"/>
    <property type="match status" value="1"/>
</dbReference>
<reference evidence="1" key="1">
    <citation type="submission" date="2023-06" db="EMBL/GenBank/DDBJ databases">
        <title>Reference genome for the Northern bat (Eptesicus nilssonii), a most northern bat species.</title>
        <authorList>
            <person name="Laine V.N."/>
            <person name="Pulliainen A.T."/>
            <person name="Lilley T.M."/>
        </authorList>
    </citation>
    <scope>NUCLEOTIDE SEQUENCE</scope>
    <source>
        <strain evidence="1">BLF_Eptnil</strain>
        <tissue evidence="1">Kidney</tissue>
    </source>
</reference>
<accession>A0AA40HXM7</accession>